<dbReference type="GO" id="GO:0006098">
    <property type="term" value="P:pentose-phosphate shunt"/>
    <property type="evidence" value="ECO:0007669"/>
    <property type="project" value="UniProtKB-ARBA"/>
</dbReference>
<dbReference type="OrthoDB" id="60984at2759"/>
<dbReference type="AlphaFoldDB" id="A0A9J6ANI6"/>
<protein>
    <recommendedName>
        <fullName evidence="9">Glucose-6-phosphate dehydrogenase (NADP(+))</fullName>
    </recommendedName>
</protein>
<keyword evidence="8" id="KW-1185">Reference proteome</keyword>
<dbReference type="InterPro" id="IPR001282">
    <property type="entry name" value="G6P_DH"/>
</dbReference>
<dbReference type="Proteomes" id="UP000824120">
    <property type="component" value="Chromosome 2"/>
</dbReference>
<dbReference type="GO" id="GO:0006006">
    <property type="term" value="P:glucose metabolic process"/>
    <property type="evidence" value="ECO:0007669"/>
    <property type="project" value="UniProtKB-KW"/>
</dbReference>
<dbReference type="Pfam" id="PF00479">
    <property type="entry name" value="G6PD_N"/>
    <property type="match status" value="2"/>
</dbReference>
<feature type="domain" description="Glucose-6-phosphate dehydrogenase NAD-binding" evidence="5">
    <location>
        <begin position="126"/>
        <end position="223"/>
    </location>
</feature>
<dbReference type="SUPFAM" id="SSF55347">
    <property type="entry name" value="Glyceraldehyde-3-phosphate dehydrogenase-like, C-terminal domain"/>
    <property type="match status" value="1"/>
</dbReference>
<gene>
    <name evidence="7" type="ORF">H5410_011139</name>
</gene>
<evidence type="ECO:0000259" key="5">
    <source>
        <dbReference type="Pfam" id="PF00479"/>
    </source>
</evidence>
<accession>A0A9J6ANI6</accession>
<organism evidence="7 8">
    <name type="scientific">Solanum commersonii</name>
    <name type="common">Commerson's wild potato</name>
    <name type="synonym">Commerson's nightshade</name>
    <dbReference type="NCBI Taxonomy" id="4109"/>
    <lineage>
        <taxon>Eukaryota</taxon>
        <taxon>Viridiplantae</taxon>
        <taxon>Streptophyta</taxon>
        <taxon>Embryophyta</taxon>
        <taxon>Tracheophyta</taxon>
        <taxon>Spermatophyta</taxon>
        <taxon>Magnoliopsida</taxon>
        <taxon>eudicotyledons</taxon>
        <taxon>Gunneridae</taxon>
        <taxon>Pentapetalae</taxon>
        <taxon>asterids</taxon>
        <taxon>lamiids</taxon>
        <taxon>Solanales</taxon>
        <taxon>Solanaceae</taxon>
        <taxon>Solanoideae</taxon>
        <taxon>Solaneae</taxon>
        <taxon>Solanum</taxon>
    </lineage>
</organism>
<comment type="caution">
    <text evidence="7">The sequence shown here is derived from an EMBL/GenBank/DDBJ whole genome shotgun (WGS) entry which is preliminary data.</text>
</comment>
<evidence type="ECO:0000259" key="6">
    <source>
        <dbReference type="Pfam" id="PF02781"/>
    </source>
</evidence>
<evidence type="ECO:0000256" key="2">
    <source>
        <dbReference type="ARBA" id="ARBA00022526"/>
    </source>
</evidence>
<evidence type="ECO:0008006" key="9">
    <source>
        <dbReference type="Google" id="ProtNLM"/>
    </source>
</evidence>
<name>A0A9J6ANI6_SOLCO</name>
<evidence type="ECO:0000313" key="7">
    <source>
        <dbReference type="EMBL" id="KAG5625921.1"/>
    </source>
</evidence>
<proteinExistence type="inferred from homology"/>
<keyword evidence="3" id="KW-0521">NADP</keyword>
<feature type="domain" description="Glucose-6-phosphate dehydrogenase NAD-binding" evidence="5">
    <location>
        <begin position="248"/>
        <end position="325"/>
    </location>
</feature>
<evidence type="ECO:0000256" key="1">
    <source>
        <dbReference type="ARBA" id="ARBA00009975"/>
    </source>
</evidence>
<dbReference type="Gene3D" id="3.40.50.720">
    <property type="entry name" value="NAD(P)-binding Rossmann-like Domain"/>
    <property type="match status" value="1"/>
</dbReference>
<dbReference type="GO" id="GO:0050661">
    <property type="term" value="F:NADP binding"/>
    <property type="evidence" value="ECO:0007669"/>
    <property type="project" value="InterPro"/>
</dbReference>
<dbReference type="PANTHER" id="PTHR23429:SF4">
    <property type="entry name" value="INACTIVE GLUCOSE-6-PHOSPHATE 1-DEHYDROGENASE 4, CHLOROPLASTIC"/>
    <property type="match status" value="1"/>
</dbReference>
<feature type="domain" description="Glucose-6-phosphate dehydrogenase C-terminal" evidence="6">
    <location>
        <begin position="379"/>
        <end position="632"/>
    </location>
</feature>
<dbReference type="InterPro" id="IPR022675">
    <property type="entry name" value="G6P_DH_C"/>
</dbReference>
<reference evidence="7 8" key="1">
    <citation type="submission" date="2020-09" db="EMBL/GenBank/DDBJ databases">
        <title>De no assembly of potato wild relative species, Solanum commersonii.</title>
        <authorList>
            <person name="Cho K."/>
        </authorList>
    </citation>
    <scope>NUCLEOTIDE SEQUENCE [LARGE SCALE GENOMIC DNA]</scope>
    <source>
        <strain evidence="7">LZ3.2</strain>
        <tissue evidence="7">Leaf</tissue>
    </source>
</reference>
<evidence type="ECO:0000256" key="4">
    <source>
        <dbReference type="ARBA" id="ARBA00023277"/>
    </source>
</evidence>
<dbReference type="GO" id="GO:0004345">
    <property type="term" value="F:glucose-6-phosphate dehydrogenase activity"/>
    <property type="evidence" value="ECO:0007669"/>
    <property type="project" value="InterPro"/>
</dbReference>
<evidence type="ECO:0000256" key="3">
    <source>
        <dbReference type="ARBA" id="ARBA00022857"/>
    </source>
</evidence>
<dbReference type="InterPro" id="IPR036291">
    <property type="entry name" value="NAD(P)-bd_dom_sf"/>
</dbReference>
<feature type="domain" description="Glucose-6-phosphate dehydrogenase C-terminal" evidence="6">
    <location>
        <begin position="328"/>
        <end position="361"/>
    </location>
</feature>
<dbReference type="PANTHER" id="PTHR23429">
    <property type="entry name" value="GLUCOSE-6-PHOSPHATE 1-DEHYDROGENASE G6PD"/>
    <property type="match status" value="1"/>
</dbReference>
<keyword evidence="2" id="KW-0313">Glucose metabolism</keyword>
<dbReference type="Pfam" id="PF02781">
    <property type="entry name" value="G6PD_C"/>
    <property type="match status" value="2"/>
</dbReference>
<dbReference type="PRINTS" id="PR00079">
    <property type="entry name" value="G6PDHDRGNASE"/>
</dbReference>
<sequence>MASLSPVSLSTSSTETSIVPSIYRKLSVLPTVVVRSFPSHTIKKSRTQIDYVAYVQPHDVNRLRSSIRSTSFNVEGTGSTTSLDEEVIIDTSGTEASIKLPLPLFETQSSSSGVPTDDSASLSIAVIGATGVLARKKIFPALFALYYSGQLPEKIGIFGYSRKKLTEEDLRAIIAPTLSCRIDHQENCEEKMDAFLKRIFYLYGGYDNQEGMSKLNTLMEEVEVSTAEDCRPMTPPHGTLGLHWGKFGANRIFYLSVPQEALIDVASSLAEKAQTQRGWNRVIIEKPFGLGSFSSHQLTTSLLSNFEEKQLYRIDHLLGRNTIENLAVLRFSNLVFMPLWNRSYIHNIQVTFSEELGMQTSARLQVFDPNPHPLHFSPSRNRYPKGYGILGDVVHSHIFQTVALLAMEPPVTLDGEDVRYEKVKVLKSIRKLGSSDVILGHSEADSGSNFKDMENLMPTYFGAVLHIDNARWDGVPFLIKAGRGLKKNRVEIRIQFRRVPGNIYHKDGGGHMQDLVTNELILRDVPDEAILIRINNKIPGLGMNLEASELNLLYKDKYNVDVTDSYEQLLHDVIDGDNHLFMRSDEVEAAWNILSPVLSELDNNNATLGHYEFGSKGPDKAGSLWAKHGVKWLDD</sequence>
<dbReference type="EMBL" id="JACXVP010000002">
    <property type="protein sequence ID" value="KAG5625921.1"/>
    <property type="molecule type" value="Genomic_DNA"/>
</dbReference>
<comment type="similarity">
    <text evidence="1">Belongs to the glucose-6-phosphate dehydrogenase family.</text>
</comment>
<keyword evidence="4" id="KW-0119">Carbohydrate metabolism</keyword>
<dbReference type="HAMAP" id="MF_00966">
    <property type="entry name" value="G6PD"/>
    <property type="match status" value="1"/>
</dbReference>
<dbReference type="SUPFAM" id="SSF51735">
    <property type="entry name" value="NAD(P)-binding Rossmann-fold domains"/>
    <property type="match status" value="1"/>
</dbReference>
<dbReference type="InterPro" id="IPR022674">
    <property type="entry name" value="G6P_DH_NAD-bd"/>
</dbReference>
<dbReference type="Gene3D" id="3.30.360.10">
    <property type="entry name" value="Dihydrodipicolinate Reductase, domain 2"/>
    <property type="match status" value="1"/>
</dbReference>
<evidence type="ECO:0000313" key="8">
    <source>
        <dbReference type="Proteomes" id="UP000824120"/>
    </source>
</evidence>